<dbReference type="RefSeq" id="XP_001330765.1">
    <property type="nucleotide sequence ID" value="XM_001330729.1"/>
</dbReference>
<dbReference type="OrthoDB" id="5850696at2759"/>
<evidence type="ECO:0000313" key="2">
    <source>
        <dbReference type="Proteomes" id="UP000001542"/>
    </source>
</evidence>
<evidence type="ECO:0008006" key="3">
    <source>
        <dbReference type="Google" id="ProtNLM"/>
    </source>
</evidence>
<dbReference type="KEGG" id="tva:4775413"/>
<evidence type="ECO:0000313" key="1">
    <source>
        <dbReference type="EMBL" id="EAY17396.1"/>
    </source>
</evidence>
<dbReference type="SMR" id="A2DQD9"/>
<organism evidence="1 2">
    <name type="scientific">Trichomonas vaginalis (strain ATCC PRA-98 / G3)</name>
    <dbReference type="NCBI Taxonomy" id="412133"/>
    <lineage>
        <taxon>Eukaryota</taxon>
        <taxon>Metamonada</taxon>
        <taxon>Parabasalia</taxon>
        <taxon>Trichomonadida</taxon>
        <taxon>Trichomonadidae</taxon>
        <taxon>Trichomonas</taxon>
    </lineage>
</organism>
<dbReference type="EMBL" id="DS113231">
    <property type="protein sequence ID" value="EAY17396.1"/>
    <property type="molecule type" value="Genomic_DNA"/>
</dbReference>
<dbReference type="VEuPathDB" id="TrichDB:TVAG_319910"/>
<dbReference type="InterPro" id="IPR026316">
    <property type="entry name" value="NSL2"/>
</dbReference>
<protein>
    <recommendedName>
        <fullName evidence="3">KAT8 regulatory NSL complex subunit 2</fullName>
    </recommendedName>
</protein>
<reference evidence="1" key="2">
    <citation type="journal article" date="2007" name="Science">
        <title>Draft genome sequence of the sexually transmitted pathogen Trichomonas vaginalis.</title>
        <authorList>
            <person name="Carlton J.M."/>
            <person name="Hirt R.P."/>
            <person name="Silva J.C."/>
            <person name="Delcher A.L."/>
            <person name="Schatz M."/>
            <person name="Zhao Q."/>
            <person name="Wortman J.R."/>
            <person name="Bidwell S.L."/>
            <person name="Alsmark U.C.M."/>
            <person name="Besteiro S."/>
            <person name="Sicheritz-Ponten T."/>
            <person name="Noel C.J."/>
            <person name="Dacks J.B."/>
            <person name="Foster P.G."/>
            <person name="Simillion C."/>
            <person name="Van de Peer Y."/>
            <person name="Miranda-Saavedra D."/>
            <person name="Barton G.J."/>
            <person name="Westrop G.D."/>
            <person name="Mueller S."/>
            <person name="Dessi D."/>
            <person name="Fiori P.L."/>
            <person name="Ren Q."/>
            <person name="Paulsen I."/>
            <person name="Zhang H."/>
            <person name="Bastida-Corcuera F.D."/>
            <person name="Simoes-Barbosa A."/>
            <person name="Brown M.T."/>
            <person name="Hayes R.D."/>
            <person name="Mukherjee M."/>
            <person name="Okumura C.Y."/>
            <person name="Schneider R."/>
            <person name="Smith A.J."/>
            <person name="Vanacova S."/>
            <person name="Villalvazo M."/>
            <person name="Haas B.J."/>
            <person name="Pertea M."/>
            <person name="Feldblyum T.V."/>
            <person name="Utterback T.R."/>
            <person name="Shu C.L."/>
            <person name="Osoegawa K."/>
            <person name="de Jong P.J."/>
            <person name="Hrdy I."/>
            <person name="Horvathova L."/>
            <person name="Zubacova Z."/>
            <person name="Dolezal P."/>
            <person name="Malik S.B."/>
            <person name="Logsdon J.M. Jr."/>
            <person name="Henze K."/>
            <person name="Gupta A."/>
            <person name="Wang C.C."/>
            <person name="Dunne R.L."/>
            <person name="Upcroft J.A."/>
            <person name="Upcroft P."/>
            <person name="White O."/>
            <person name="Salzberg S.L."/>
            <person name="Tang P."/>
            <person name="Chiu C.-H."/>
            <person name="Lee Y.-S."/>
            <person name="Embley T.M."/>
            <person name="Coombs G.H."/>
            <person name="Mottram J.C."/>
            <person name="Tachezy J."/>
            <person name="Fraser-Liggett C.M."/>
            <person name="Johnson P.J."/>
        </authorList>
    </citation>
    <scope>NUCLEOTIDE SEQUENCE [LARGE SCALE GENOMIC DNA]</scope>
    <source>
        <strain evidence="1">G3</strain>
    </source>
</reference>
<reference evidence="1" key="1">
    <citation type="submission" date="2006-10" db="EMBL/GenBank/DDBJ databases">
        <authorList>
            <person name="Amadeo P."/>
            <person name="Zhao Q."/>
            <person name="Wortman J."/>
            <person name="Fraser-Liggett C."/>
            <person name="Carlton J."/>
        </authorList>
    </citation>
    <scope>NUCLEOTIDE SEQUENCE</scope>
    <source>
        <strain evidence="1">G3</strain>
    </source>
</reference>
<dbReference type="PANTHER" id="PTHR13453:SF1">
    <property type="entry name" value="KAT8 REGULATORY NSL COMPLEX SUBUNIT 2"/>
    <property type="match status" value="1"/>
</dbReference>
<proteinExistence type="predicted"/>
<dbReference type="Proteomes" id="UP000001542">
    <property type="component" value="Unassembled WGS sequence"/>
</dbReference>
<dbReference type="PANTHER" id="PTHR13453">
    <property type="entry name" value="KAT8 REGULATORY NSL COMPLEX SUBUNIT 2"/>
    <property type="match status" value="1"/>
</dbReference>
<dbReference type="GO" id="GO:0044545">
    <property type="term" value="C:NSL complex"/>
    <property type="evidence" value="ECO:0000318"/>
    <property type="project" value="GO_Central"/>
</dbReference>
<accession>A2DQD9</accession>
<sequence length="176" mass="20365">MKPSAIAILEERGCEIPKEAPPSEAVNTKNPVNTDGPMKNFNSIHIVQACNEQSNPQSKEDKYIHLRQYYVNQVKGETRKQILDKKADEIRKILLKGSPEQIEQLYLNRHKWRQAIHEFRNDDKPICKVENCINVVVPGCEYCINHINLDPNQKLFVICEKCHRPHPVCSECFTCK</sequence>
<keyword evidence="2" id="KW-1185">Reference proteome</keyword>
<name>A2DQD9_TRIV3</name>
<dbReference type="STRING" id="5722.A2DQD9"/>
<gene>
    <name evidence="1" type="ORF">TVAG_319910</name>
</gene>
<dbReference type="InParanoid" id="A2DQD9"/>
<dbReference type="AlphaFoldDB" id="A2DQD9"/>
<dbReference type="VEuPathDB" id="TrichDB:TVAGG3_1009740"/>